<dbReference type="GO" id="GO:0004222">
    <property type="term" value="F:metalloendopeptidase activity"/>
    <property type="evidence" value="ECO:0007669"/>
    <property type="project" value="TreeGrafter"/>
</dbReference>
<dbReference type="Gene3D" id="2.70.70.10">
    <property type="entry name" value="Glucose Permease (Domain IIA)"/>
    <property type="match status" value="1"/>
</dbReference>
<dbReference type="InterPro" id="IPR011055">
    <property type="entry name" value="Dup_hybrid_motif"/>
</dbReference>
<dbReference type="PANTHER" id="PTHR21666:SF270">
    <property type="entry name" value="MUREIN HYDROLASE ACTIVATOR ENVC"/>
    <property type="match status" value="1"/>
</dbReference>
<name>A0A1B8ZC36_9FLAO</name>
<accession>A0A1B8ZC36</accession>
<dbReference type="CDD" id="cd12797">
    <property type="entry name" value="M23_peptidase"/>
    <property type="match status" value="1"/>
</dbReference>
<reference evidence="2 3" key="1">
    <citation type="submission" date="2016-07" db="EMBL/GenBank/DDBJ databases">
        <authorList>
            <person name="Jeong J.-J."/>
            <person name="Kim D.W."/>
            <person name="Sang M.K."/>
            <person name="Choi I.-G."/>
            <person name="Kim K.D."/>
        </authorList>
    </citation>
    <scope>NUCLEOTIDE SEQUENCE [LARGE SCALE GENOMIC DNA]</scope>
    <source>
        <strain evidence="2 3">UTM-3</strain>
    </source>
</reference>
<dbReference type="InterPro" id="IPR016047">
    <property type="entry name" value="M23ase_b-sheet_dom"/>
</dbReference>
<organism evidence="2 3">
    <name type="scientific">Chryseobacterium artocarpi</name>
    <dbReference type="NCBI Taxonomy" id="1414727"/>
    <lineage>
        <taxon>Bacteria</taxon>
        <taxon>Pseudomonadati</taxon>
        <taxon>Bacteroidota</taxon>
        <taxon>Flavobacteriia</taxon>
        <taxon>Flavobacteriales</taxon>
        <taxon>Weeksellaceae</taxon>
        <taxon>Chryseobacterium group</taxon>
        <taxon>Chryseobacterium</taxon>
    </lineage>
</organism>
<dbReference type="Proteomes" id="UP000092651">
    <property type="component" value="Unassembled WGS sequence"/>
</dbReference>
<evidence type="ECO:0000259" key="1">
    <source>
        <dbReference type="Pfam" id="PF01551"/>
    </source>
</evidence>
<evidence type="ECO:0000313" key="2">
    <source>
        <dbReference type="EMBL" id="OCA69181.1"/>
    </source>
</evidence>
<dbReference type="EMBL" id="MAYH01000048">
    <property type="protein sequence ID" value="OCA69181.1"/>
    <property type="molecule type" value="Genomic_DNA"/>
</dbReference>
<protein>
    <recommendedName>
        <fullName evidence="1">M23ase beta-sheet core domain-containing protein</fullName>
    </recommendedName>
</protein>
<proteinExistence type="predicted"/>
<dbReference type="PANTHER" id="PTHR21666">
    <property type="entry name" value="PEPTIDASE-RELATED"/>
    <property type="match status" value="1"/>
</dbReference>
<evidence type="ECO:0000313" key="3">
    <source>
        <dbReference type="Proteomes" id="UP000092651"/>
    </source>
</evidence>
<dbReference type="InterPro" id="IPR050570">
    <property type="entry name" value="Cell_wall_metabolism_enzyme"/>
</dbReference>
<keyword evidence="3" id="KW-1185">Reference proteome</keyword>
<dbReference type="AlphaFoldDB" id="A0A1B8ZC36"/>
<comment type="caution">
    <text evidence="2">The sequence shown here is derived from an EMBL/GenBank/DDBJ whole genome shotgun (WGS) entry which is preliminary data.</text>
</comment>
<dbReference type="SUPFAM" id="SSF51261">
    <property type="entry name" value="Duplicated hybrid motif"/>
    <property type="match status" value="1"/>
</dbReference>
<sequence>MDPKKYVIQKRYRNKKLPLIESRNYTIEERQIVYMPLENMTVTSNFGTRFHPIDKVEKFHSGVDFRAKNNYVFAVLDGTVSEAGYSNAAGNYIKVRHGDFETIYLHLSKTFFSYGDIIYAGDIIAVTGNTGKSTAPHLHFSVKENGKYINPIRFLNDLIQTNNALADYNYGTY</sequence>
<dbReference type="Pfam" id="PF01551">
    <property type="entry name" value="Peptidase_M23"/>
    <property type="match status" value="1"/>
</dbReference>
<gene>
    <name evidence="2" type="ORF">BBI01_18120</name>
</gene>
<feature type="domain" description="M23ase beta-sheet core" evidence="1">
    <location>
        <begin position="58"/>
        <end position="151"/>
    </location>
</feature>